<reference evidence="4" key="1">
    <citation type="journal article" date="2013" name="Science">
        <title>The Amborella genome and the evolution of flowering plants.</title>
        <authorList>
            <consortium name="Amborella Genome Project"/>
        </authorList>
    </citation>
    <scope>NUCLEOTIDE SEQUENCE [LARGE SCALE GENOMIC DNA]</scope>
</reference>
<dbReference type="EMBL" id="KI392058">
    <property type="protein sequence ID" value="ERN20579.1"/>
    <property type="molecule type" value="Genomic_DNA"/>
</dbReference>
<proteinExistence type="predicted"/>
<evidence type="ECO:0000256" key="1">
    <source>
        <dbReference type="SAM" id="MobiDB-lite"/>
    </source>
</evidence>
<dbReference type="AlphaFoldDB" id="U5DDH1"/>
<protein>
    <submittedName>
        <fullName evidence="3">Uncharacterized protein</fullName>
    </submittedName>
</protein>
<dbReference type="HOGENOM" id="CLU_1715697_0_0_1"/>
<evidence type="ECO:0000256" key="2">
    <source>
        <dbReference type="SAM" id="Phobius"/>
    </source>
</evidence>
<organism evidence="3 4">
    <name type="scientific">Amborella trichopoda</name>
    <dbReference type="NCBI Taxonomy" id="13333"/>
    <lineage>
        <taxon>Eukaryota</taxon>
        <taxon>Viridiplantae</taxon>
        <taxon>Streptophyta</taxon>
        <taxon>Embryophyta</taxon>
        <taxon>Tracheophyta</taxon>
        <taxon>Spermatophyta</taxon>
        <taxon>Magnoliopsida</taxon>
        <taxon>Amborellales</taxon>
        <taxon>Amborellaceae</taxon>
        <taxon>Amborella</taxon>
    </lineage>
</organism>
<keyword evidence="2" id="KW-1133">Transmembrane helix</keyword>
<name>U5DDH1_AMBTC</name>
<gene>
    <name evidence="3" type="ORF">AMTR_s00070p00059720</name>
</gene>
<keyword evidence="4" id="KW-1185">Reference proteome</keyword>
<feature type="transmembrane region" description="Helical" evidence="2">
    <location>
        <begin position="48"/>
        <end position="68"/>
    </location>
</feature>
<evidence type="ECO:0000313" key="3">
    <source>
        <dbReference type="EMBL" id="ERN20579.1"/>
    </source>
</evidence>
<evidence type="ECO:0000313" key="4">
    <source>
        <dbReference type="Proteomes" id="UP000017836"/>
    </source>
</evidence>
<keyword evidence="2" id="KW-0472">Membrane</keyword>
<feature type="region of interest" description="Disordered" evidence="1">
    <location>
        <begin position="24"/>
        <end position="43"/>
    </location>
</feature>
<dbReference type="Gramene" id="ERN20579">
    <property type="protein sequence ID" value="ERN20579"/>
    <property type="gene ID" value="AMTR_s00070p00059720"/>
</dbReference>
<feature type="compositionally biased region" description="Acidic residues" evidence="1">
    <location>
        <begin position="28"/>
        <end position="37"/>
    </location>
</feature>
<dbReference type="Proteomes" id="UP000017836">
    <property type="component" value="Unassembled WGS sequence"/>
</dbReference>
<sequence length="153" mass="17725">MTEEMDMDMPLQDELEWLEHCASHQHEEEFEEPEPDEPPSSGKHTSSLTFVFQIVIFSTLLLIVFLNYSYHLLLPEFPEDSILSPPALKKSVLFIGNIPENKRKSPEGNAGKEMDMDMDMDMPLSHELEWLEHHASHHYEDFEEAEIVTHSSS</sequence>
<accession>U5DDH1</accession>
<keyword evidence="2" id="KW-0812">Transmembrane</keyword>